<dbReference type="InterPro" id="IPR011990">
    <property type="entry name" value="TPR-like_helical_dom_sf"/>
</dbReference>
<dbReference type="Gene3D" id="3.80.10.10">
    <property type="entry name" value="Ribonuclease Inhibitor"/>
    <property type="match status" value="1"/>
</dbReference>
<dbReference type="InterPro" id="IPR032675">
    <property type="entry name" value="LRR_dom_sf"/>
</dbReference>
<protein>
    <recommendedName>
        <fullName evidence="1">F-box domain-containing protein</fullName>
    </recommendedName>
</protein>
<dbReference type="AlphaFoldDB" id="A0A077W9M0"/>
<dbReference type="SUPFAM" id="SSF48452">
    <property type="entry name" value="TPR-like"/>
    <property type="match status" value="1"/>
</dbReference>
<dbReference type="PROSITE" id="PS50181">
    <property type="entry name" value="FBOX"/>
    <property type="match status" value="1"/>
</dbReference>
<accession>A0A077W9M0</accession>
<name>A0A077W9M0_9FUNG</name>
<dbReference type="InterPro" id="IPR001810">
    <property type="entry name" value="F-box_dom"/>
</dbReference>
<dbReference type="InterPro" id="IPR036047">
    <property type="entry name" value="F-box-like_dom_sf"/>
</dbReference>
<gene>
    <name evidence="2" type="ORF">LRAMOSA01102</name>
</gene>
<feature type="domain" description="F-box" evidence="1">
    <location>
        <begin position="132"/>
        <end position="179"/>
    </location>
</feature>
<dbReference type="EMBL" id="LK023313">
    <property type="protein sequence ID" value="CDS03701.1"/>
    <property type="molecule type" value="Genomic_DNA"/>
</dbReference>
<sequence>MLNDIDANHWDLESHIESAELYMEDRKYNEAIGCLNAALSLDSGQVDALELRAMAWKALGSAEQFEADIERCIQLAPHRVRPYLIMKDHLISRGKVYEAIQLLHAATFRVYFDDPELVQLNNQFHELKQKEYNHLVQLPAEIIGLVFSFLPLSTLVTCLAVSKKWRSILITIPALWQDIDFGAPTQLKQASVIASIKNFSSWTSIHHLRISLCDRSLGVLMHITGYSVRVDDLLLVMAMRQLGSTWQKVTISSAIRTPRIFFAAAAMFCPHMTSLTIKSFYHATPQDDQQAENDIFNDLGLAADDTAPLVIHSLTMEKSVINTSTLESLFARCAYLQKLVFIQCKSMLSAGRFFSTMMRSLPAHVTINNLTIEQLNVNDYDDCIFGTNPGDLCAMLQTRPPKSLNLNKCEMYREAVQAIVESMQSGPEPYNAANLFTSRQNMANGSG</sequence>
<dbReference type="Pfam" id="PF12937">
    <property type="entry name" value="F-box-like"/>
    <property type="match status" value="1"/>
</dbReference>
<dbReference type="OrthoDB" id="2252081at2759"/>
<reference evidence="2" key="1">
    <citation type="journal article" date="2014" name="Genome Announc.">
        <title>De novo whole-genome sequence and genome annotation of Lichtheimia ramosa.</title>
        <authorList>
            <person name="Linde J."/>
            <person name="Schwartze V."/>
            <person name="Binder U."/>
            <person name="Lass-Florl C."/>
            <person name="Voigt K."/>
            <person name="Horn F."/>
        </authorList>
    </citation>
    <scope>NUCLEOTIDE SEQUENCE</scope>
    <source>
        <strain evidence="2">JMRC FSU:6197</strain>
    </source>
</reference>
<evidence type="ECO:0000313" key="2">
    <source>
        <dbReference type="EMBL" id="CDS03701.1"/>
    </source>
</evidence>
<proteinExistence type="predicted"/>
<evidence type="ECO:0000259" key="1">
    <source>
        <dbReference type="PROSITE" id="PS50181"/>
    </source>
</evidence>
<organism evidence="2">
    <name type="scientific">Lichtheimia ramosa</name>
    <dbReference type="NCBI Taxonomy" id="688394"/>
    <lineage>
        <taxon>Eukaryota</taxon>
        <taxon>Fungi</taxon>
        <taxon>Fungi incertae sedis</taxon>
        <taxon>Mucoromycota</taxon>
        <taxon>Mucoromycotina</taxon>
        <taxon>Mucoromycetes</taxon>
        <taxon>Mucorales</taxon>
        <taxon>Lichtheimiaceae</taxon>
        <taxon>Lichtheimia</taxon>
    </lineage>
</organism>
<dbReference type="SMART" id="SM00256">
    <property type="entry name" value="FBOX"/>
    <property type="match status" value="1"/>
</dbReference>
<dbReference type="SUPFAM" id="SSF81383">
    <property type="entry name" value="F-box domain"/>
    <property type="match status" value="1"/>
</dbReference>
<dbReference type="Gene3D" id="1.25.40.10">
    <property type="entry name" value="Tetratricopeptide repeat domain"/>
    <property type="match status" value="1"/>
</dbReference>